<dbReference type="AlphaFoldDB" id="G3HPJ7"/>
<gene>
    <name evidence="1" type="ORF">I79_012711</name>
</gene>
<accession>G3HPJ7</accession>
<evidence type="ECO:0000313" key="1">
    <source>
        <dbReference type="EMBL" id="EGW00662.1"/>
    </source>
</evidence>
<name>G3HPJ7_CRIGR</name>
<proteinExistence type="predicted"/>
<sequence length="66" mass="7152">MSLKINIVSCDKKKANLGDCSNIPPSFIQYLGENIPQILSGKTPNCTITVSIYSANTKVTHLNCPN</sequence>
<dbReference type="InParanoid" id="G3HPJ7"/>
<dbReference type="Proteomes" id="UP000001075">
    <property type="component" value="Unassembled WGS sequence"/>
</dbReference>
<organism evidence="1 2">
    <name type="scientific">Cricetulus griseus</name>
    <name type="common">Chinese hamster</name>
    <name type="synonym">Cricetulus barabensis griseus</name>
    <dbReference type="NCBI Taxonomy" id="10029"/>
    <lineage>
        <taxon>Eukaryota</taxon>
        <taxon>Metazoa</taxon>
        <taxon>Chordata</taxon>
        <taxon>Craniata</taxon>
        <taxon>Vertebrata</taxon>
        <taxon>Euteleostomi</taxon>
        <taxon>Mammalia</taxon>
        <taxon>Eutheria</taxon>
        <taxon>Euarchontoglires</taxon>
        <taxon>Glires</taxon>
        <taxon>Rodentia</taxon>
        <taxon>Myomorpha</taxon>
        <taxon>Muroidea</taxon>
        <taxon>Cricetidae</taxon>
        <taxon>Cricetinae</taxon>
        <taxon>Cricetulus</taxon>
    </lineage>
</organism>
<dbReference type="EMBL" id="JH000578">
    <property type="protein sequence ID" value="EGW00662.1"/>
    <property type="molecule type" value="Genomic_DNA"/>
</dbReference>
<evidence type="ECO:0000313" key="2">
    <source>
        <dbReference type="Proteomes" id="UP000001075"/>
    </source>
</evidence>
<protein>
    <submittedName>
        <fullName evidence="1">Uncharacterized protein</fullName>
    </submittedName>
</protein>
<reference evidence="2" key="1">
    <citation type="journal article" date="2011" name="Nat. Biotechnol.">
        <title>The genomic sequence of the Chinese hamster ovary (CHO)-K1 cell line.</title>
        <authorList>
            <person name="Xu X."/>
            <person name="Nagarajan H."/>
            <person name="Lewis N.E."/>
            <person name="Pan S."/>
            <person name="Cai Z."/>
            <person name="Liu X."/>
            <person name="Chen W."/>
            <person name="Xie M."/>
            <person name="Wang W."/>
            <person name="Hammond S."/>
            <person name="Andersen M.R."/>
            <person name="Neff N."/>
            <person name="Passarelli B."/>
            <person name="Koh W."/>
            <person name="Fan H.C."/>
            <person name="Wang J."/>
            <person name="Gui Y."/>
            <person name="Lee K.H."/>
            <person name="Betenbaugh M.J."/>
            <person name="Quake S.R."/>
            <person name="Famili I."/>
            <person name="Palsson B.O."/>
            <person name="Wang J."/>
        </authorList>
    </citation>
    <scope>NUCLEOTIDE SEQUENCE [LARGE SCALE GENOMIC DNA]</scope>
    <source>
        <strain evidence="2">CHO K1 cell line</strain>
    </source>
</reference>